<comment type="caution">
    <text evidence="3">The sequence shown here is derived from an EMBL/GenBank/DDBJ whole genome shotgun (WGS) entry which is preliminary data.</text>
</comment>
<dbReference type="Gene3D" id="3.30.2030.20">
    <property type="match status" value="1"/>
</dbReference>
<feature type="signal peptide" evidence="2">
    <location>
        <begin position="1"/>
        <end position="27"/>
    </location>
</feature>
<dbReference type="Proteomes" id="UP000321749">
    <property type="component" value="Unassembled WGS sequence"/>
</dbReference>
<feature type="compositionally biased region" description="Polar residues" evidence="1">
    <location>
        <begin position="28"/>
        <end position="40"/>
    </location>
</feature>
<feature type="region of interest" description="Disordered" evidence="1">
    <location>
        <begin position="28"/>
        <end position="56"/>
    </location>
</feature>
<reference evidence="3 4" key="1">
    <citation type="submission" date="2019-07" db="EMBL/GenBank/DDBJ databases">
        <title>Whole genome shotgun sequence of Agrococcus baldri NBRC 103055.</title>
        <authorList>
            <person name="Hosoyama A."/>
            <person name="Uohara A."/>
            <person name="Ohji S."/>
            <person name="Ichikawa N."/>
        </authorList>
    </citation>
    <scope>NUCLEOTIDE SEQUENCE [LARGE SCALE GENOMIC DNA]</scope>
    <source>
        <strain evidence="3 4">NBRC 103055</strain>
    </source>
</reference>
<evidence type="ECO:0000256" key="2">
    <source>
        <dbReference type="SAM" id="SignalP"/>
    </source>
</evidence>
<dbReference type="EMBL" id="BJUU01000002">
    <property type="protein sequence ID" value="GEK79028.1"/>
    <property type="molecule type" value="Genomic_DNA"/>
</dbReference>
<feature type="chain" id="PRO_5041725072" description="Lipoprotein" evidence="2">
    <location>
        <begin position="28"/>
        <end position="257"/>
    </location>
</feature>
<evidence type="ECO:0000313" key="4">
    <source>
        <dbReference type="Proteomes" id="UP000321749"/>
    </source>
</evidence>
<keyword evidence="2" id="KW-0732">Signal</keyword>
<accession>A0AA87RG54</accession>
<proteinExistence type="predicted"/>
<name>A0AA87RG54_9MICO</name>
<evidence type="ECO:0008006" key="5">
    <source>
        <dbReference type="Google" id="ProtNLM"/>
    </source>
</evidence>
<sequence>MPAALFSLAAIGLVAAVVTSCSLLNPASPTETVTDASGQASEVDWADYPGEGTLDPEDVLAAPRAEDVEAHAEQVLADLQAAVDAQQPGLAWSRGLEGGVYPHEGNGYGGATMHRTLNSAEVLTTEVPQDWPATVAVVEAALAEHGYGPVQWDFEREPYPEETAEERDAEIRSTNGSLDAAQMWQWMGNANDGSMWVTVMLVDVDRGVGAPADAEQVTPRMLGFMVGGTVISAADEQAYRDGVAPFEGLERPAPTHS</sequence>
<organism evidence="3 4">
    <name type="scientific">Agrococcus baldri</name>
    <dbReference type="NCBI Taxonomy" id="153730"/>
    <lineage>
        <taxon>Bacteria</taxon>
        <taxon>Bacillati</taxon>
        <taxon>Actinomycetota</taxon>
        <taxon>Actinomycetes</taxon>
        <taxon>Micrococcales</taxon>
        <taxon>Microbacteriaceae</taxon>
        <taxon>Agrococcus</taxon>
    </lineage>
</organism>
<evidence type="ECO:0000256" key="1">
    <source>
        <dbReference type="SAM" id="MobiDB-lite"/>
    </source>
</evidence>
<evidence type="ECO:0000313" key="3">
    <source>
        <dbReference type="EMBL" id="GEK79028.1"/>
    </source>
</evidence>
<protein>
    <recommendedName>
        <fullName evidence="5">Lipoprotein</fullName>
    </recommendedName>
</protein>
<keyword evidence="4" id="KW-1185">Reference proteome</keyword>
<dbReference type="AlphaFoldDB" id="A0AA87RG54"/>
<gene>
    <name evidence="3" type="ORF">ABA31_03790</name>
</gene>